<keyword evidence="3" id="KW-1185">Reference proteome</keyword>
<sequence length="500" mass="56921">MKKLSFVALFAFALMGCESDSSLTPKVETYHSGYHASSSLAAFFKAEENIPPNYSGFFPLQTGHDALLTRLAMIESASHSLDVQYYIFRDDETSQLLIWRIYEAAERGVKVRLLLDDMQSRKDSDIAYLNAHPNIEVRLFNPHQYRYLRMLSWITDGDRLNRRMHNKSMTADGVVSVVGGRNIGNEYFSFKSDVEFGDFDVLMNGPVVEETQVQFDTYWNSRFSVPMAWIQKSDRVPSREDIAKWRKVSEIEHQFTSDTYNFETLSLYEDIRNNHIALNWGDAQLLYDLPEKVDNGQSQMIDGLVELLVNVEHTAVIVSPYFVPTEVGTQALVNAAERGKQIVILTNSLASNDVFAVHGWYAKYRKELIEAGIELWEMKAKAKIEHQWSVTGSSRSSLHAKVMMLDDRKLFVGSMNMDPRSADLNTEMAVVFDHPEYVLKAKQGLEGLLVTSAYKLEIEDDELVWRDVGTGEVFDSEPDAGFLLRSGAWLSGLLPIENWL</sequence>
<accession>A0ABT5QJE7</accession>
<feature type="domain" description="PLD phosphodiesterase" evidence="1">
    <location>
        <begin position="394"/>
        <end position="421"/>
    </location>
</feature>
<feature type="domain" description="PLD phosphodiesterase" evidence="1">
    <location>
        <begin position="160"/>
        <end position="187"/>
    </location>
</feature>
<dbReference type="InterPro" id="IPR025202">
    <property type="entry name" value="PLD-like_dom"/>
</dbReference>
<dbReference type="PROSITE" id="PS51257">
    <property type="entry name" value="PROKAR_LIPOPROTEIN"/>
    <property type="match status" value="1"/>
</dbReference>
<dbReference type="SUPFAM" id="SSF56024">
    <property type="entry name" value="Phospholipase D/nuclease"/>
    <property type="match status" value="2"/>
</dbReference>
<dbReference type="CDD" id="cd09113">
    <property type="entry name" value="PLDc_ymdC_like_2"/>
    <property type="match status" value="1"/>
</dbReference>
<dbReference type="PANTHER" id="PTHR21248">
    <property type="entry name" value="CARDIOLIPIN SYNTHASE"/>
    <property type="match status" value="1"/>
</dbReference>
<comment type="caution">
    <text evidence="2">The sequence shown here is derived from an EMBL/GenBank/DDBJ whole genome shotgun (WGS) entry which is preliminary data.</text>
</comment>
<proteinExistence type="predicted"/>
<dbReference type="InterPro" id="IPR001736">
    <property type="entry name" value="PLipase_D/transphosphatidylase"/>
</dbReference>
<dbReference type="CDD" id="cd09111">
    <property type="entry name" value="PLDc_ymdC_like_1"/>
    <property type="match status" value="1"/>
</dbReference>
<dbReference type="PANTHER" id="PTHR21248:SF12">
    <property type="entry name" value="CARDIOLIPIN SYNTHASE C"/>
    <property type="match status" value="1"/>
</dbReference>
<evidence type="ECO:0000259" key="1">
    <source>
        <dbReference type="PROSITE" id="PS50035"/>
    </source>
</evidence>
<evidence type="ECO:0000313" key="2">
    <source>
        <dbReference type="EMBL" id="MDD1781117.1"/>
    </source>
</evidence>
<protein>
    <submittedName>
        <fullName evidence="2">Phospholipase D family protein</fullName>
    </submittedName>
</protein>
<dbReference type="Pfam" id="PF13091">
    <property type="entry name" value="PLDc_2"/>
    <property type="match status" value="2"/>
</dbReference>
<reference evidence="2" key="1">
    <citation type="submission" date="2021-12" db="EMBL/GenBank/DDBJ databases">
        <title>Enterovibrio ZSDZ35 sp. nov. and Enterovibrio ZSDZ42 sp. nov., isolated from coastal seawater in Qingdao.</title>
        <authorList>
            <person name="Zhang P."/>
        </authorList>
    </citation>
    <scope>NUCLEOTIDE SEQUENCE</scope>
    <source>
        <strain evidence="2">ZSDZ35</strain>
    </source>
</reference>
<dbReference type="PROSITE" id="PS50035">
    <property type="entry name" value="PLD"/>
    <property type="match status" value="2"/>
</dbReference>
<gene>
    <name evidence="2" type="ORF">LRP49_07855</name>
</gene>
<dbReference type="SMART" id="SM00155">
    <property type="entry name" value="PLDc"/>
    <property type="match status" value="2"/>
</dbReference>
<dbReference type="Gene3D" id="3.30.870.10">
    <property type="entry name" value="Endonuclease Chain A"/>
    <property type="match status" value="2"/>
</dbReference>
<name>A0ABT5QJE7_9GAMM</name>
<evidence type="ECO:0000313" key="3">
    <source>
        <dbReference type="Proteomes" id="UP001149821"/>
    </source>
</evidence>
<organism evidence="2 3">
    <name type="scientific">Enterovibrio qingdaonensis</name>
    <dbReference type="NCBI Taxonomy" id="2899818"/>
    <lineage>
        <taxon>Bacteria</taxon>
        <taxon>Pseudomonadati</taxon>
        <taxon>Pseudomonadota</taxon>
        <taxon>Gammaproteobacteria</taxon>
        <taxon>Vibrionales</taxon>
        <taxon>Vibrionaceae</taxon>
        <taxon>Enterovibrio</taxon>
    </lineage>
</organism>
<dbReference type="EMBL" id="JAJUBB010000004">
    <property type="protein sequence ID" value="MDD1781117.1"/>
    <property type="molecule type" value="Genomic_DNA"/>
</dbReference>
<dbReference type="Proteomes" id="UP001149821">
    <property type="component" value="Unassembled WGS sequence"/>
</dbReference>